<dbReference type="PANTHER" id="PTHR40903">
    <property type="entry name" value="GLYCINE-RICH CELL WALL STRUCTURAL PROTEIN 1-LIKE"/>
    <property type="match status" value="1"/>
</dbReference>
<evidence type="ECO:0000256" key="2">
    <source>
        <dbReference type="SAM" id="Phobius"/>
    </source>
</evidence>
<feature type="compositionally biased region" description="Gly residues" evidence="1">
    <location>
        <begin position="976"/>
        <end position="1028"/>
    </location>
</feature>
<dbReference type="SMART" id="SM00327">
    <property type="entry name" value="VWA"/>
    <property type="match status" value="1"/>
</dbReference>
<dbReference type="EMBL" id="JRNE01000040">
    <property type="protein sequence ID" value="KGF17448.1"/>
    <property type="molecule type" value="Genomic_DNA"/>
</dbReference>
<sequence length="1049" mass="106170">MLDNATTMAGRIARRFTGRRVIGAVGVAALTMVAGSTGALAQGPGSGQGGGDRALSEFAGCIAGSKSGDILLVMDESGSLAGTDSITATDPDAKRVDAAQAFVKKMADYADATGSGINVRLAGFGGDYNAATDWTALESDDDGTNVDDDIEAFADRANENWTDYSAGLTGAAAAFRDSESPCRTVLFFSDGKPTTEGAADDSVIMDQVCHADGPVGRLRASGIQVFTIGLSNGDDDPAEHLRRISEGADCSVHAPNGAYIPAADASALTAAFERMAPSLGLGYDESRGIDESVEFALDDSVTPVQLSVTPTGPGLDDIGALIPVLTPPGGEPIDLTGDVSDIAGNPVTVTEGNEDAKGSVKVDMERGGDEWAGNWTFGYRVEGGQSDDAGYEFKLDIIPGLSIVVADSQPNVPLAKSDDDIIGVSIVGPDGDQRRFDGDARFTARIEPSNGDAPITLVDNEDIRSGSLDVPLDKVNGTVAGNLRMELAVTTAGDEGRPGTQLKPLHFSKDISVAPATMPKLPGSVSLDVHGTEGTTTMQVAGPGTVWVDPGSFTVDDATIEYTADHDESNPLELERGETGEIVLTATTGTAIDRAIADAWIPVTAVDAESGQQGTVDVRVEGALTAPIDKATFGVALVLALLLALLIPLGVLYLMKYLTGRIPSSPGIHAVRVPVTLDGTTVVRTDKGGEFDLTYEEVIAAPRVTSSGRSVTLAGEQVVVKTGLNPFEPPKAVAESPNSISDAGERSGGSAQLPLAVHDHWFAIAQTPAPSTGMQDPMGQLGQMPGAPGEDASIRASLIVAADEGITRERLAAIVDDIRRNGADRLGRLRETMSTDGSADGGPAESSKNDKESKRAKGKRGRREAGAGDGRNQSPQPQPSPQNDFPSDFGSNDSFGGGSAGSGFGSNSGFGTGPGSTPDANRDSGFGQGSGFGSGGGSSFGGNAGSGFGADGGSGFGGNPGSGGNSGFGSNPGSDSGFGGGSGFGSNPGSGSGFGTGGSSGFGSNSGSGFGRPSQGGFGQGPDSGSGSGRAEWGVPDDGAGNPPGDRDR</sequence>
<keyword evidence="2" id="KW-0812">Transmembrane</keyword>
<dbReference type="PANTHER" id="PTHR40903:SF1">
    <property type="entry name" value="HYPHALLY REGULATED CELL WALL PROTEIN 3"/>
    <property type="match status" value="1"/>
</dbReference>
<dbReference type="Pfam" id="PF00092">
    <property type="entry name" value="VWA"/>
    <property type="match status" value="1"/>
</dbReference>
<dbReference type="CDD" id="cd00198">
    <property type="entry name" value="vWFA"/>
    <property type="match status" value="1"/>
</dbReference>
<feature type="region of interest" description="Disordered" evidence="1">
    <location>
        <begin position="727"/>
        <end position="750"/>
    </location>
</feature>
<dbReference type="SUPFAM" id="SSF53300">
    <property type="entry name" value="vWA-like"/>
    <property type="match status" value="1"/>
</dbReference>
<feature type="domain" description="VWFA" evidence="3">
    <location>
        <begin position="69"/>
        <end position="275"/>
    </location>
</feature>
<evidence type="ECO:0000259" key="3">
    <source>
        <dbReference type="PROSITE" id="PS50234"/>
    </source>
</evidence>
<dbReference type="AlphaFoldDB" id="A0A095Y5A1"/>
<dbReference type="PROSITE" id="PS50234">
    <property type="entry name" value="VWFA"/>
    <property type="match status" value="1"/>
</dbReference>
<name>A0A095Y5A1_9CORY</name>
<dbReference type="eggNOG" id="ENOG502Z9PW">
    <property type="taxonomic scope" value="Bacteria"/>
</dbReference>
<keyword evidence="2" id="KW-1133">Transmembrane helix</keyword>
<evidence type="ECO:0000313" key="5">
    <source>
        <dbReference type="Proteomes" id="UP000029548"/>
    </source>
</evidence>
<proteinExistence type="predicted"/>
<accession>A0A095Y5A1</accession>
<gene>
    <name evidence="4" type="ORF">HMPREF1650_04675</name>
</gene>
<protein>
    <recommendedName>
        <fullName evidence="3">VWFA domain-containing protein</fullName>
    </recommendedName>
</protein>
<evidence type="ECO:0000256" key="1">
    <source>
        <dbReference type="SAM" id="MobiDB-lite"/>
    </source>
</evidence>
<comment type="caution">
    <text evidence="4">The sequence shown here is derived from an EMBL/GenBank/DDBJ whole genome shotgun (WGS) entry which is preliminary data.</text>
</comment>
<feature type="compositionally biased region" description="Gly residues" evidence="1">
    <location>
        <begin position="895"/>
        <end position="914"/>
    </location>
</feature>
<dbReference type="InterPro" id="IPR036465">
    <property type="entry name" value="vWFA_dom_sf"/>
</dbReference>
<feature type="region of interest" description="Disordered" evidence="1">
    <location>
        <begin position="769"/>
        <end position="790"/>
    </location>
</feature>
<feature type="compositionally biased region" description="Low complexity" evidence="1">
    <location>
        <begin position="870"/>
        <end position="894"/>
    </location>
</feature>
<organism evidence="4 5">
    <name type="scientific">Corynebacterium freneyi DNF00450</name>
    <dbReference type="NCBI Taxonomy" id="1287475"/>
    <lineage>
        <taxon>Bacteria</taxon>
        <taxon>Bacillati</taxon>
        <taxon>Actinomycetota</taxon>
        <taxon>Actinomycetes</taxon>
        <taxon>Mycobacteriales</taxon>
        <taxon>Corynebacteriaceae</taxon>
        <taxon>Corynebacterium</taxon>
    </lineage>
</organism>
<dbReference type="Gene3D" id="3.40.50.410">
    <property type="entry name" value="von Willebrand factor, type A domain"/>
    <property type="match status" value="1"/>
</dbReference>
<reference evidence="4 5" key="1">
    <citation type="submission" date="2014-07" db="EMBL/GenBank/DDBJ databases">
        <authorList>
            <person name="McCorrison J."/>
            <person name="Sanka R."/>
            <person name="Torralba M."/>
            <person name="Gillis M."/>
            <person name="Haft D.H."/>
            <person name="Methe B."/>
            <person name="Sutton G."/>
            <person name="Nelson K.E."/>
        </authorList>
    </citation>
    <scope>NUCLEOTIDE SEQUENCE [LARGE SCALE GENOMIC DNA]</scope>
    <source>
        <strain evidence="4 5">DNF00450</strain>
    </source>
</reference>
<feature type="compositionally biased region" description="Gly residues" evidence="1">
    <location>
        <begin position="926"/>
        <end position="967"/>
    </location>
</feature>
<dbReference type="InterPro" id="IPR002035">
    <property type="entry name" value="VWF_A"/>
</dbReference>
<dbReference type="Proteomes" id="UP000029548">
    <property type="component" value="Unassembled WGS sequence"/>
</dbReference>
<keyword evidence="2" id="KW-0472">Membrane</keyword>
<dbReference type="RefSeq" id="WP_035121367.1">
    <property type="nucleotide sequence ID" value="NZ_JRNE01000040.1"/>
</dbReference>
<evidence type="ECO:0000313" key="4">
    <source>
        <dbReference type="EMBL" id="KGF17448.1"/>
    </source>
</evidence>
<feature type="transmembrane region" description="Helical" evidence="2">
    <location>
        <begin position="633"/>
        <end position="655"/>
    </location>
</feature>
<feature type="region of interest" description="Disordered" evidence="1">
    <location>
        <begin position="826"/>
        <end position="1049"/>
    </location>
</feature>